<dbReference type="AlphaFoldDB" id="A0A1F4VFS7"/>
<gene>
    <name evidence="5" type="ORF">A2797_01260</name>
</gene>
<keyword evidence="1" id="KW-0378">Hydrolase</keyword>
<evidence type="ECO:0000259" key="4">
    <source>
        <dbReference type="Pfam" id="PF02449"/>
    </source>
</evidence>
<dbReference type="GO" id="GO:0005975">
    <property type="term" value="P:carbohydrate metabolic process"/>
    <property type="evidence" value="ECO:0007669"/>
    <property type="project" value="InterPro"/>
</dbReference>
<dbReference type="SUPFAM" id="SSF51445">
    <property type="entry name" value="(Trans)glycosidases"/>
    <property type="match status" value="1"/>
</dbReference>
<evidence type="ECO:0000313" key="5">
    <source>
        <dbReference type="EMBL" id="OGC55979.1"/>
    </source>
</evidence>
<dbReference type="InterPro" id="IPR017853">
    <property type="entry name" value="GH"/>
</dbReference>
<accession>A0A1F4VFS7</accession>
<proteinExistence type="predicted"/>
<evidence type="ECO:0000256" key="1">
    <source>
        <dbReference type="ARBA" id="ARBA00022801"/>
    </source>
</evidence>
<evidence type="ECO:0000313" key="6">
    <source>
        <dbReference type="Proteomes" id="UP000179005"/>
    </source>
</evidence>
<dbReference type="Gene3D" id="3.20.20.80">
    <property type="entry name" value="Glycosidases"/>
    <property type="match status" value="1"/>
</dbReference>
<dbReference type="Proteomes" id="UP000179005">
    <property type="component" value="Unassembled WGS sequence"/>
</dbReference>
<dbReference type="GO" id="GO:0009341">
    <property type="term" value="C:beta-galactosidase complex"/>
    <property type="evidence" value="ECO:0007669"/>
    <property type="project" value="InterPro"/>
</dbReference>
<name>A0A1F4VFS7_UNCKA</name>
<keyword evidence="3" id="KW-0812">Transmembrane</keyword>
<reference evidence="5 6" key="1">
    <citation type="journal article" date="2016" name="Nat. Commun.">
        <title>Thousands of microbial genomes shed light on interconnected biogeochemical processes in an aquifer system.</title>
        <authorList>
            <person name="Anantharaman K."/>
            <person name="Brown C.T."/>
            <person name="Hug L.A."/>
            <person name="Sharon I."/>
            <person name="Castelle C.J."/>
            <person name="Probst A.J."/>
            <person name="Thomas B.C."/>
            <person name="Singh A."/>
            <person name="Wilkins M.J."/>
            <person name="Karaoz U."/>
            <person name="Brodie E.L."/>
            <person name="Williams K.H."/>
            <person name="Hubbard S.S."/>
            <person name="Banfield J.F."/>
        </authorList>
    </citation>
    <scope>NUCLEOTIDE SEQUENCE [LARGE SCALE GENOMIC DNA]</scope>
</reference>
<dbReference type="InterPro" id="IPR013529">
    <property type="entry name" value="Glyco_hydro_42_N"/>
</dbReference>
<sequence>MKKLFLKVLKIVGISFGAVVGVLVLLIAAAYFLFDRRQEAYPITWGVSFDPYYTQRLGLDWKKTYLALLDDLKVDHLRLVAFWDKVEPKKDQFDFTDLDFQVQEAEKRGVKLVIAAGRRLPRWPECYVPEWAQGLSENKQQEEILDFLPQVVNRYKNSPALEVWQVENESFVIFFTGNCPPLEESFLDKEISLVGELDPFHRVMITESGEGSIWFKASGKTDILGVSLYRVIYVNKPPWEGYYDYFLPVELFQVKANFWRALGRIKEIWVTELQGEPFLPDPITPGTSLADFYRSMSPEQFQKNLKFARATGFDHFYLWGAEWWVYMKEKMDVPFFYEEAKKLWQ</sequence>
<organism evidence="5 6">
    <name type="scientific">candidate division WWE3 bacterium RIFCSPHIGHO2_01_FULL_48_15</name>
    <dbReference type="NCBI Taxonomy" id="1802619"/>
    <lineage>
        <taxon>Bacteria</taxon>
        <taxon>Katanobacteria</taxon>
    </lineage>
</organism>
<protein>
    <recommendedName>
        <fullName evidence="4">Glycoside hydrolase family 42 N-terminal domain-containing protein</fullName>
    </recommendedName>
</protein>
<dbReference type="Pfam" id="PF02449">
    <property type="entry name" value="Glyco_hydro_42"/>
    <property type="match status" value="1"/>
</dbReference>
<feature type="domain" description="Glycoside hydrolase family 42 N-terminal" evidence="4">
    <location>
        <begin position="66"/>
        <end position="172"/>
    </location>
</feature>
<keyword evidence="2" id="KW-0326">Glycosidase</keyword>
<evidence type="ECO:0000256" key="2">
    <source>
        <dbReference type="ARBA" id="ARBA00023295"/>
    </source>
</evidence>
<dbReference type="EMBL" id="MEVC01000006">
    <property type="protein sequence ID" value="OGC55979.1"/>
    <property type="molecule type" value="Genomic_DNA"/>
</dbReference>
<feature type="transmembrane region" description="Helical" evidence="3">
    <location>
        <begin position="12"/>
        <end position="34"/>
    </location>
</feature>
<keyword evidence="3" id="KW-1133">Transmembrane helix</keyword>
<dbReference type="GO" id="GO:0004565">
    <property type="term" value="F:beta-galactosidase activity"/>
    <property type="evidence" value="ECO:0007669"/>
    <property type="project" value="InterPro"/>
</dbReference>
<keyword evidence="3" id="KW-0472">Membrane</keyword>
<comment type="caution">
    <text evidence="5">The sequence shown here is derived from an EMBL/GenBank/DDBJ whole genome shotgun (WGS) entry which is preliminary data.</text>
</comment>
<dbReference type="STRING" id="1802619.A2797_01260"/>
<evidence type="ECO:0000256" key="3">
    <source>
        <dbReference type="SAM" id="Phobius"/>
    </source>
</evidence>